<evidence type="ECO:0000256" key="1">
    <source>
        <dbReference type="SAM" id="Phobius"/>
    </source>
</evidence>
<keyword evidence="1" id="KW-0472">Membrane</keyword>
<feature type="transmembrane region" description="Helical" evidence="1">
    <location>
        <begin position="141"/>
        <end position="164"/>
    </location>
</feature>
<reference evidence="2 3" key="1">
    <citation type="submission" date="2019-07" db="EMBL/GenBank/DDBJ databases">
        <title>Genomic Encyclopedia of Archaeal and Bacterial Type Strains, Phase II (KMG-II): from individual species to whole genera.</title>
        <authorList>
            <person name="Goeker M."/>
        </authorList>
    </citation>
    <scope>NUCLEOTIDE SEQUENCE [LARGE SCALE GENOMIC DNA]</scope>
    <source>
        <strain evidence="2 3">ATCC BAA-1139</strain>
    </source>
</reference>
<gene>
    <name evidence="2" type="ORF">JN12_01501</name>
</gene>
<evidence type="ECO:0000313" key="3">
    <source>
        <dbReference type="Proteomes" id="UP000319449"/>
    </source>
</evidence>
<comment type="caution">
    <text evidence="2">The sequence shown here is derived from an EMBL/GenBank/DDBJ whole genome shotgun (WGS) entry which is preliminary data.</text>
</comment>
<feature type="transmembrane region" description="Helical" evidence="1">
    <location>
        <begin position="106"/>
        <end position="129"/>
    </location>
</feature>
<protein>
    <submittedName>
        <fullName evidence="2">Uncharacterized protein</fullName>
    </submittedName>
</protein>
<feature type="transmembrane region" description="Helical" evidence="1">
    <location>
        <begin position="207"/>
        <end position="228"/>
    </location>
</feature>
<sequence length="248" mass="27488">MSRSGSSNNSPDMMPIPQGNEIHPRGLLEAISYIDQNFANELGGCMINARFLTTKQRLEFMEVGFRSAFASGLVTALLTPIAIGVIEQYIPMFGDANPSIFDKFSAFLLALGFSLGYAIFMAKTATCYIGKYTRAMIANLMGGMAFGAILKALVAFIAFHFIYFKILSDDHVVWVVSKLYHARLSEKTVAGIFNWVQGFKTVFLTSAYFILVTTAIFILIPVITMIYAHFRNKKLIAAGYVNVDVHDK</sequence>
<keyword evidence="1" id="KW-1133">Transmembrane helix</keyword>
<keyword evidence="1" id="KW-0812">Transmembrane</keyword>
<dbReference type="EMBL" id="VLLN01000007">
    <property type="protein sequence ID" value="TWJ19700.1"/>
    <property type="molecule type" value="Genomic_DNA"/>
</dbReference>
<dbReference type="OrthoDB" id="5393855at2"/>
<organism evidence="2 3">
    <name type="scientific">Geobacter argillaceus</name>
    <dbReference type="NCBI Taxonomy" id="345631"/>
    <lineage>
        <taxon>Bacteria</taxon>
        <taxon>Pseudomonadati</taxon>
        <taxon>Thermodesulfobacteriota</taxon>
        <taxon>Desulfuromonadia</taxon>
        <taxon>Geobacterales</taxon>
        <taxon>Geobacteraceae</taxon>
        <taxon>Geobacter</taxon>
    </lineage>
</organism>
<dbReference type="Proteomes" id="UP000319449">
    <property type="component" value="Unassembled WGS sequence"/>
</dbReference>
<feature type="transmembrane region" description="Helical" evidence="1">
    <location>
        <begin position="63"/>
        <end position="86"/>
    </location>
</feature>
<evidence type="ECO:0000313" key="2">
    <source>
        <dbReference type="EMBL" id="TWJ19700.1"/>
    </source>
</evidence>
<name>A0A562VPA3_9BACT</name>
<dbReference type="RefSeq" id="WP_145020608.1">
    <property type="nucleotide sequence ID" value="NZ_VLLN01000007.1"/>
</dbReference>
<keyword evidence="3" id="KW-1185">Reference proteome</keyword>
<accession>A0A562VPA3</accession>
<dbReference type="AlphaFoldDB" id="A0A562VPA3"/>
<proteinExistence type="predicted"/>